<evidence type="ECO:0000256" key="5">
    <source>
        <dbReference type="SAM" id="Phobius"/>
    </source>
</evidence>
<evidence type="ECO:0000256" key="4">
    <source>
        <dbReference type="ARBA" id="ARBA00023136"/>
    </source>
</evidence>
<organism evidence="6 7">
    <name type="scientific">Blastopirellula marina</name>
    <dbReference type="NCBI Taxonomy" id="124"/>
    <lineage>
        <taxon>Bacteria</taxon>
        <taxon>Pseudomonadati</taxon>
        <taxon>Planctomycetota</taxon>
        <taxon>Planctomycetia</taxon>
        <taxon>Pirellulales</taxon>
        <taxon>Pirellulaceae</taxon>
        <taxon>Blastopirellula</taxon>
    </lineage>
</organism>
<dbReference type="InterPro" id="IPR005829">
    <property type="entry name" value="Sugar_transporter_CS"/>
</dbReference>
<dbReference type="SUPFAM" id="SSF103473">
    <property type="entry name" value="MFS general substrate transporter"/>
    <property type="match status" value="1"/>
</dbReference>
<reference evidence="6 7" key="1">
    <citation type="submission" date="2018-02" db="EMBL/GenBank/DDBJ databases">
        <title>Comparative genomes isolates from brazilian mangrove.</title>
        <authorList>
            <person name="Araujo J.E."/>
            <person name="Taketani R.G."/>
            <person name="Silva M.C.P."/>
            <person name="Loureco M.V."/>
            <person name="Andreote F.D."/>
        </authorList>
    </citation>
    <scope>NUCLEOTIDE SEQUENCE [LARGE SCALE GENOMIC DNA]</scope>
    <source>
        <strain evidence="6 7">Hex-1 MGV</strain>
    </source>
</reference>
<comment type="caution">
    <text evidence="6">The sequence shown here is derived from an EMBL/GenBank/DDBJ whole genome shotgun (WGS) entry which is preliminary data.</text>
</comment>
<keyword evidence="3 5" id="KW-1133">Transmembrane helix</keyword>
<dbReference type="PANTHER" id="PTHR23530:SF1">
    <property type="entry name" value="PERMEASE, MAJOR FACILITATOR SUPERFAMILY-RELATED"/>
    <property type="match status" value="1"/>
</dbReference>
<dbReference type="Gene3D" id="1.20.1250.20">
    <property type="entry name" value="MFS general substrate transporter like domains"/>
    <property type="match status" value="1"/>
</dbReference>
<accession>A0A2S8F8V6</accession>
<evidence type="ECO:0000256" key="2">
    <source>
        <dbReference type="ARBA" id="ARBA00022692"/>
    </source>
</evidence>
<proteinExistence type="predicted"/>
<feature type="transmembrane region" description="Helical" evidence="5">
    <location>
        <begin position="137"/>
        <end position="155"/>
    </location>
</feature>
<evidence type="ECO:0000256" key="1">
    <source>
        <dbReference type="ARBA" id="ARBA00004141"/>
    </source>
</evidence>
<sequence>MSPVINRFCLYGLLKNQRYFAAFWILAFLDKGMSFALIGTLMAFREISVIVMEIPTGAIADMLGRRWAMIVSHVAYVAAFLTFGFTTSTIAIFVAMFAFAIGEAFRTGTHKAIIFSWLKSQGREKEKTQIYGITRSWSQIGSAISVIIAAGMVFVLEDYSVIFWVSAIPAALNIINFLTYPRELDRSATPDKSRGKVMIRLWEATLSCFTSAKLRRPISESMGYEGMYNASKDYLQPLIQQMVLAIPLLTAWQTTQRTAVMIAVVYSLLYVLSSFASRYAGPISAFLGDEERAARWLWMAFGGTFVVLLLGTVTDWTGLAIVSFVVLAVLQNIWRPILVGRVANYADDAAMATVLSVESQVKSLGLAIIAPVLGFAVDRTPEPYQFAPIALFGIAISALALIPLGSDASPTSKVEEPTAASEA</sequence>
<keyword evidence="4 5" id="KW-0472">Membrane</keyword>
<evidence type="ECO:0000313" key="7">
    <source>
        <dbReference type="Proteomes" id="UP000238322"/>
    </source>
</evidence>
<evidence type="ECO:0000256" key="3">
    <source>
        <dbReference type="ARBA" id="ARBA00022989"/>
    </source>
</evidence>
<keyword evidence="2 5" id="KW-0812">Transmembrane</keyword>
<feature type="transmembrane region" description="Helical" evidence="5">
    <location>
        <begin position="361"/>
        <end position="377"/>
    </location>
</feature>
<feature type="transmembrane region" description="Helical" evidence="5">
    <location>
        <begin position="258"/>
        <end position="281"/>
    </location>
</feature>
<feature type="transmembrane region" description="Helical" evidence="5">
    <location>
        <begin position="161"/>
        <end position="180"/>
    </location>
</feature>
<dbReference type="GO" id="GO:0016020">
    <property type="term" value="C:membrane"/>
    <property type="evidence" value="ECO:0007669"/>
    <property type="project" value="UniProtKB-SubCell"/>
</dbReference>
<dbReference type="Pfam" id="PF07690">
    <property type="entry name" value="MFS_1"/>
    <property type="match status" value="1"/>
</dbReference>
<dbReference type="PROSITE" id="PS00216">
    <property type="entry name" value="SUGAR_TRANSPORT_1"/>
    <property type="match status" value="1"/>
</dbReference>
<dbReference type="EMBL" id="PUHY01000016">
    <property type="protein sequence ID" value="PQO28589.1"/>
    <property type="molecule type" value="Genomic_DNA"/>
</dbReference>
<dbReference type="Proteomes" id="UP000238322">
    <property type="component" value="Unassembled WGS sequence"/>
</dbReference>
<gene>
    <name evidence="6" type="ORF">C5Y83_28730</name>
</gene>
<feature type="transmembrane region" description="Helical" evidence="5">
    <location>
        <begin position="316"/>
        <end position="334"/>
    </location>
</feature>
<feature type="transmembrane region" description="Helical" evidence="5">
    <location>
        <begin position="383"/>
        <end position="404"/>
    </location>
</feature>
<comment type="subcellular location">
    <subcellularLocation>
        <location evidence="1">Membrane</location>
        <topology evidence="1">Multi-pass membrane protein</topology>
    </subcellularLocation>
</comment>
<dbReference type="PANTHER" id="PTHR23530">
    <property type="entry name" value="TRANSPORT PROTEIN-RELATED"/>
    <property type="match status" value="1"/>
</dbReference>
<dbReference type="GO" id="GO:0022857">
    <property type="term" value="F:transmembrane transporter activity"/>
    <property type="evidence" value="ECO:0007669"/>
    <property type="project" value="InterPro"/>
</dbReference>
<dbReference type="InterPro" id="IPR053160">
    <property type="entry name" value="MFS_DHA3_Transporter"/>
</dbReference>
<evidence type="ECO:0000313" key="6">
    <source>
        <dbReference type="EMBL" id="PQO28589.1"/>
    </source>
</evidence>
<dbReference type="AlphaFoldDB" id="A0A2S8F8V6"/>
<feature type="transmembrane region" description="Helical" evidence="5">
    <location>
        <begin position="74"/>
        <end position="101"/>
    </location>
</feature>
<dbReference type="InterPro" id="IPR011701">
    <property type="entry name" value="MFS"/>
</dbReference>
<feature type="transmembrane region" description="Helical" evidence="5">
    <location>
        <begin position="293"/>
        <end position="310"/>
    </location>
</feature>
<name>A0A2S8F8V6_9BACT</name>
<protein>
    <submittedName>
        <fullName evidence="6">MFS transporter</fullName>
    </submittedName>
</protein>
<dbReference type="InterPro" id="IPR036259">
    <property type="entry name" value="MFS_trans_sf"/>
</dbReference>
<feature type="transmembrane region" description="Helical" evidence="5">
    <location>
        <begin position="21"/>
        <end position="44"/>
    </location>
</feature>